<evidence type="ECO:0000256" key="1">
    <source>
        <dbReference type="ARBA" id="ARBA00004496"/>
    </source>
</evidence>
<dbReference type="InterPro" id="IPR043936">
    <property type="entry name" value="HOOK_N"/>
</dbReference>
<sequence>MELFLQLRSADRDEADGVLRTAKDLNARLQNWGTLLHNILNFYQEMLDSVVVMKLPDILSIAKDPLKDASLSAIQRLLLLLLGCAVQCVQKESYINVIKTLPYKVQEALVSQIRQVI</sequence>
<proteinExistence type="predicted"/>
<keyword evidence="7" id="KW-1185">Reference proteome</keyword>
<dbReference type="GO" id="GO:0031122">
    <property type="term" value="P:cytoplasmic microtubule organization"/>
    <property type="evidence" value="ECO:0007669"/>
    <property type="project" value="TreeGrafter"/>
</dbReference>
<dbReference type="HOGENOM" id="CLU_2087093_0_0_1"/>
<dbReference type="EMBL" id="KB305378">
    <property type="protein sequence ID" value="ELU01144.1"/>
    <property type="molecule type" value="Genomic_DNA"/>
</dbReference>
<dbReference type="OrthoDB" id="10254988at2759"/>
<protein>
    <recommendedName>
        <fullName evidence="4">HOOK N-terminal domain-containing protein</fullName>
    </recommendedName>
</protein>
<evidence type="ECO:0000313" key="6">
    <source>
        <dbReference type="EnsemblMetazoa" id="CapteP94273"/>
    </source>
</evidence>
<reference evidence="7" key="1">
    <citation type="submission" date="2012-12" db="EMBL/GenBank/DDBJ databases">
        <authorList>
            <person name="Hellsten U."/>
            <person name="Grimwood J."/>
            <person name="Chapman J.A."/>
            <person name="Shapiro H."/>
            <person name="Aerts A."/>
            <person name="Otillar R.P."/>
            <person name="Terry A.Y."/>
            <person name="Boore J.L."/>
            <person name="Simakov O."/>
            <person name="Marletaz F."/>
            <person name="Cho S.-J."/>
            <person name="Edsinger-Gonzales E."/>
            <person name="Havlak P."/>
            <person name="Kuo D.-H."/>
            <person name="Larsson T."/>
            <person name="Lv J."/>
            <person name="Arendt D."/>
            <person name="Savage R."/>
            <person name="Osoegawa K."/>
            <person name="de Jong P."/>
            <person name="Lindberg D.R."/>
            <person name="Seaver E.C."/>
            <person name="Weisblat D.A."/>
            <person name="Putnam N.H."/>
            <person name="Grigoriev I.V."/>
            <person name="Rokhsar D.S."/>
        </authorList>
    </citation>
    <scope>NUCLEOTIDE SEQUENCE</scope>
    <source>
        <strain evidence="7">I ESC-2004</strain>
    </source>
</reference>
<dbReference type="STRING" id="283909.R7U590"/>
<evidence type="ECO:0000256" key="3">
    <source>
        <dbReference type="ARBA" id="ARBA00023054"/>
    </source>
</evidence>
<gene>
    <name evidence="5" type="ORF">CAPTEDRAFT_94273</name>
</gene>
<keyword evidence="3" id="KW-0175">Coiled coil</keyword>
<dbReference type="GO" id="GO:0008017">
    <property type="term" value="F:microtubule binding"/>
    <property type="evidence" value="ECO:0007669"/>
    <property type="project" value="TreeGrafter"/>
</dbReference>
<accession>R7U590</accession>
<dbReference type="GO" id="GO:0030705">
    <property type="term" value="P:cytoskeleton-dependent intracellular transport"/>
    <property type="evidence" value="ECO:0007669"/>
    <property type="project" value="InterPro"/>
</dbReference>
<comment type="subcellular location">
    <subcellularLocation>
        <location evidence="1">Cytoplasm</location>
    </subcellularLocation>
</comment>
<dbReference type="SUPFAM" id="SSF116907">
    <property type="entry name" value="Hook domain"/>
    <property type="match status" value="1"/>
</dbReference>
<dbReference type="EnsemblMetazoa" id="CapteT94273">
    <property type="protein sequence ID" value="CapteP94273"/>
    <property type="gene ID" value="CapteG94273"/>
</dbReference>
<evidence type="ECO:0000313" key="5">
    <source>
        <dbReference type="EMBL" id="ELU01144.1"/>
    </source>
</evidence>
<dbReference type="InterPro" id="IPR036872">
    <property type="entry name" value="CH_dom_sf"/>
</dbReference>
<dbReference type="GO" id="GO:0051959">
    <property type="term" value="F:dynein light intermediate chain binding"/>
    <property type="evidence" value="ECO:0007669"/>
    <property type="project" value="TreeGrafter"/>
</dbReference>
<evidence type="ECO:0000256" key="2">
    <source>
        <dbReference type="ARBA" id="ARBA00022490"/>
    </source>
</evidence>
<evidence type="ECO:0000259" key="4">
    <source>
        <dbReference type="Pfam" id="PF19047"/>
    </source>
</evidence>
<organism evidence="5">
    <name type="scientific">Capitella teleta</name>
    <name type="common">Polychaete worm</name>
    <dbReference type="NCBI Taxonomy" id="283909"/>
    <lineage>
        <taxon>Eukaryota</taxon>
        <taxon>Metazoa</taxon>
        <taxon>Spiralia</taxon>
        <taxon>Lophotrochozoa</taxon>
        <taxon>Annelida</taxon>
        <taxon>Polychaeta</taxon>
        <taxon>Sedentaria</taxon>
        <taxon>Scolecida</taxon>
        <taxon>Capitellidae</taxon>
        <taxon>Capitella</taxon>
    </lineage>
</organism>
<dbReference type="Gene3D" id="1.10.418.10">
    <property type="entry name" value="Calponin-like domain"/>
    <property type="match status" value="1"/>
</dbReference>
<dbReference type="AlphaFoldDB" id="R7U590"/>
<feature type="domain" description="HOOK N-terminal" evidence="4">
    <location>
        <begin position="26"/>
        <end position="113"/>
    </location>
</feature>
<dbReference type="PANTHER" id="PTHR18947:SF28">
    <property type="entry name" value="GIRDIN, ISOFORM A"/>
    <property type="match status" value="1"/>
</dbReference>
<dbReference type="GO" id="GO:0005813">
    <property type="term" value="C:centrosome"/>
    <property type="evidence" value="ECO:0007669"/>
    <property type="project" value="TreeGrafter"/>
</dbReference>
<reference evidence="5 7" key="2">
    <citation type="journal article" date="2013" name="Nature">
        <title>Insights into bilaterian evolution from three spiralian genomes.</title>
        <authorList>
            <person name="Simakov O."/>
            <person name="Marletaz F."/>
            <person name="Cho S.J."/>
            <person name="Edsinger-Gonzales E."/>
            <person name="Havlak P."/>
            <person name="Hellsten U."/>
            <person name="Kuo D.H."/>
            <person name="Larsson T."/>
            <person name="Lv J."/>
            <person name="Arendt D."/>
            <person name="Savage R."/>
            <person name="Osoegawa K."/>
            <person name="de Jong P."/>
            <person name="Grimwood J."/>
            <person name="Chapman J.A."/>
            <person name="Shapiro H."/>
            <person name="Aerts A."/>
            <person name="Otillar R.P."/>
            <person name="Terry A.Y."/>
            <person name="Boore J.L."/>
            <person name="Grigoriev I.V."/>
            <person name="Lindberg D.R."/>
            <person name="Seaver E.C."/>
            <person name="Weisblat D.A."/>
            <person name="Putnam N.H."/>
            <person name="Rokhsar D.S."/>
        </authorList>
    </citation>
    <scope>NUCLEOTIDE SEQUENCE</scope>
    <source>
        <strain evidence="5 7">I ESC-2004</strain>
    </source>
</reference>
<evidence type="ECO:0000313" key="7">
    <source>
        <dbReference type="Proteomes" id="UP000014760"/>
    </source>
</evidence>
<keyword evidence="2" id="KW-0963">Cytoplasm</keyword>
<name>R7U590_CAPTE</name>
<dbReference type="GO" id="GO:0005737">
    <property type="term" value="C:cytoplasm"/>
    <property type="evidence" value="ECO:0007669"/>
    <property type="project" value="UniProtKB-SubCell"/>
</dbReference>
<dbReference type="Pfam" id="PF19047">
    <property type="entry name" value="HOOK_N"/>
    <property type="match status" value="1"/>
</dbReference>
<dbReference type="Proteomes" id="UP000014760">
    <property type="component" value="Unassembled WGS sequence"/>
</dbReference>
<reference evidence="6" key="3">
    <citation type="submission" date="2015-06" db="UniProtKB">
        <authorList>
            <consortium name="EnsemblMetazoa"/>
        </authorList>
    </citation>
    <scope>IDENTIFICATION</scope>
</reference>
<dbReference type="PANTHER" id="PTHR18947">
    <property type="entry name" value="HOOK PROTEINS"/>
    <property type="match status" value="1"/>
</dbReference>
<dbReference type="EMBL" id="AMQN01001775">
    <property type="status" value="NOT_ANNOTATED_CDS"/>
    <property type="molecule type" value="Genomic_DNA"/>
</dbReference>